<evidence type="ECO:0000256" key="1">
    <source>
        <dbReference type="ARBA" id="ARBA00022603"/>
    </source>
</evidence>
<proteinExistence type="inferred from homology"/>
<dbReference type="InterPro" id="IPR029063">
    <property type="entry name" value="SAM-dependent_MTases_sf"/>
</dbReference>
<keyword evidence="2 5" id="KW-0808">Transferase</keyword>
<protein>
    <submittedName>
        <fullName evidence="8">Putative 28S rRNA (Cytosine-C(5))-methyltransferase</fullName>
    </submittedName>
</protein>
<evidence type="ECO:0000256" key="5">
    <source>
        <dbReference type="PROSITE-ProRule" id="PRU01023"/>
    </source>
</evidence>
<evidence type="ECO:0000256" key="3">
    <source>
        <dbReference type="ARBA" id="ARBA00022691"/>
    </source>
</evidence>
<gene>
    <name evidence="8" type="primary">Nsun5</name>
    <name evidence="8" type="ORF">GWK47_019166</name>
</gene>
<dbReference type="InterPro" id="IPR001678">
    <property type="entry name" value="MeTrfase_RsmB-F_NOP2_dom"/>
</dbReference>
<dbReference type="GO" id="GO:0070475">
    <property type="term" value="P:rRNA base methylation"/>
    <property type="evidence" value="ECO:0007669"/>
    <property type="project" value="TreeGrafter"/>
</dbReference>
<dbReference type="PRINTS" id="PR02008">
    <property type="entry name" value="RCMTFAMILY"/>
</dbReference>
<dbReference type="Gene3D" id="3.40.50.150">
    <property type="entry name" value="Vaccinia Virus protein VP39"/>
    <property type="match status" value="1"/>
</dbReference>
<dbReference type="PROSITE" id="PS51686">
    <property type="entry name" value="SAM_MT_RSMB_NOP"/>
    <property type="match status" value="1"/>
</dbReference>
<feature type="active site" description="Nucleophile" evidence="5">
    <location>
        <position position="319"/>
    </location>
</feature>
<comment type="caution">
    <text evidence="8">The sequence shown here is derived from an EMBL/GenBank/DDBJ whole genome shotgun (WGS) entry which is preliminary data.</text>
</comment>
<dbReference type="EMBL" id="JACEEZ010022710">
    <property type="protein sequence ID" value="KAG0712111.1"/>
    <property type="molecule type" value="Genomic_DNA"/>
</dbReference>
<dbReference type="SUPFAM" id="SSF53335">
    <property type="entry name" value="S-adenosyl-L-methionine-dependent methyltransferases"/>
    <property type="match status" value="1"/>
</dbReference>
<feature type="domain" description="SAM-dependent MTase RsmB/NOP-type" evidence="7">
    <location>
        <begin position="105"/>
        <end position="387"/>
    </location>
</feature>
<dbReference type="GO" id="GO:0008173">
    <property type="term" value="F:RNA methyltransferase activity"/>
    <property type="evidence" value="ECO:0007669"/>
    <property type="project" value="InterPro"/>
</dbReference>
<reference evidence="8" key="1">
    <citation type="submission" date="2020-07" db="EMBL/GenBank/DDBJ databases">
        <title>The High-quality genome of the commercially important snow crab, Chionoecetes opilio.</title>
        <authorList>
            <person name="Jeong J.-H."/>
            <person name="Ryu S."/>
        </authorList>
    </citation>
    <scope>NUCLEOTIDE SEQUENCE</scope>
    <source>
        <strain evidence="8">MADBK_172401_WGS</strain>
        <tissue evidence="8">Digestive gland</tissue>
    </source>
</reference>
<dbReference type="InterPro" id="IPR049561">
    <property type="entry name" value="NSUN5_7_fdxn-like"/>
</dbReference>
<keyword evidence="3 5" id="KW-0949">S-adenosyl-L-methionine</keyword>
<evidence type="ECO:0000259" key="7">
    <source>
        <dbReference type="PROSITE" id="PS51686"/>
    </source>
</evidence>
<evidence type="ECO:0000313" key="8">
    <source>
        <dbReference type="EMBL" id="KAG0712111.1"/>
    </source>
</evidence>
<comment type="similarity">
    <text evidence="5">Belongs to the class I-like SAM-binding methyltransferase superfamily. RsmB/NOP family.</text>
</comment>
<dbReference type="InterPro" id="IPR023267">
    <property type="entry name" value="RCMT"/>
</dbReference>
<feature type="binding site" evidence="5">
    <location>
        <position position="271"/>
    </location>
    <ligand>
        <name>S-adenosyl-L-methionine</name>
        <dbReference type="ChEBI" id="CHEBI:59789"/>
    </ligand>
</feature>
<dbReference type="GO" id="GO:0003723">
    <property type="term" value="F:RNA binding"/>
    <property type="evidence" value="ECO:0007669"/>
    <property type="project" value="UniProtKB-UniRule"/>
</dbReference>
<evidence type="ECO:0000256" key="6">
    <source>
        <dbReference type="SAM" id="MobiDB-lite"/>
    </source>
</evidence>
<evidence type="ECO:0000313" key="9">
    <source>
        <dbReference type="Proteomes" id="UP000770661"/>
    </source>
</evidence>
<feature type="binding site" evidence="5">
    <location>
        <begin position="202"/>
        <end position="208"/>
    </location>
    <ligand>
        <name>S-adenosyl-L-methionine</name>
        <dbReference type="ChEBI" id="CHEBI:59789"/>
    </ligand>
</feature>
<dbReference type="InterPro" id="IPR048889">
    <property type="entry name" value="NSUN5_RCM1_N"/>
</dbReference>
<dbReference type="InterPro" id="IPR049560">
    <property type="entry name" value="MeTrfase_RsmB-F_NOP2_cat"/>
</dbReference>
<feature type="region of interest" description="Disordered" evidence="6">
    <location>
        <begin position="395"/>
        <end position="430"/>
    </location>
</feature>
<keyword evidence="9" id="KW-1185">Reference proteome</keyword>
<dbReference type="Pfam" id="PF21153">
    <property type="entry name" value="NSUN5_N"/>
    <property type="match status" value="1"/>
</dbReference>
<feature type="binding site" evidence="5">
    <location>
        <position position="226"/>
    </location>
    <ligand>
        <name>S-adenosyl-L-methionine</name>
        <dbReference type="ChEBI" id="CHEBI:59789"/>
    </ligand>
</feature>
<dbReference type="OrthoDB" id="435282at2759"/>
<sequence>MEEGSVSGKRPHSVPVPQLYKEASKILQRLERKEGSLKTLVYSGRYKNYKKIYALLCKAWNHSSVIKQALEASRIFEEQPNFNPHLAHILTAELLGKGSLPGNCKPIQVLRKYEEELRSTTAHHLTKETLKHESSYPRYVRVNTLRASVEDVQARLSKEGWSPTHYDRDHITYDDFLQLLEASCLPVFISNLQPGASVIDACAAPGNKTSQIAAAINNTGSVVASEKSFKRYKTLDKLLRQRGATCVCATHTDFTKLPQSLIAGTEHIFLDPTCSSSGTDLHQDEIDDDRLQSLAVFQGQLLQHALSHASVQEVVYSTCSVNAEENEEVVQKALGQHQDFELEDLASKLCGWKHFGKESYEFGKYCIRTVPEIDKCHGFFVAKFVRKNSCDTKVAKKNKKKMNKSSSKEACRKHKASEDVEYSSMKRKRK</sequence>
<evidence type="ECO:0000256" key="4">
    <source>
        <dbReference type="ARBA" id="ARBA00022884"/>
    </source>
</evidence>
<dbReference type="Pfam" id="PF01189">
    <property type="entry name" value="Methyltr_RsmB-F"/>
    <property type="match status" value="1"/>
</dbReference>
<keyword evidence="1 5" id="KW-0489">Methyltransferase</keyword>
<dbReference type="Gene3D" id="3.30.70.1170">
    <property type="entry name" value="Sun protein, domain 3"/>
    <property type="match status" value="1"/>
</dbReference>
<dbReference type="Proteomes" id="UP000770661">
    <property type="component" value="Unassembled WGS sequence"/>
</dbReference>
<accession>A0A8J5CG17</accession>
<name>A0A8J5CG17_CHIOP</name>
<evidence type="ECO:0000256" key="2">
    <source>
        <dbReference type="ARBA" id="ARBA00022679"/>
    </source>
</evidence>
<dbReference type="GO" id="GO:0005730">
    <property type="term" value="C:nucleolus"/>
    <property type="evidence" value="ECO:0007669"/>
    <property type="project" value="TreeGrafter"/>
</dbReference>
<dbReference type="Pfam" id="PF21148">
    <property type="entry name" value="NSUN5_fdxn-like"/>
    <property type="match status" value="1"/>
</dbReference>
<dbReference type="PANTHER" id="PTHR22807">
    <property type="entry name" value="NOP2 YEAST -RELATED NOL1/NOP2/FMU SUN DOMAIN-CONTAINING"/>
    <property type="match status" value="1"/>
</dbReference>
<dbReference type="AlphaFoldDB" id="A0A8J5CG17"/>
<dbReference type="PANTHER" id="PTHR22807:SF4">
    <property type="entry name" value="28S RRNA (CYTOSINE-C(5))-METHYLTRANSFERASE"/>
    <property type="match status" value="1"/>
</dbReference>
<organism evidence="8 9">
    <name type="scientific">Chionoecetes opilio</name>
    <name type="common">Atlantic snow crab</name>
    <name type="synonym">Cancer opilio</name>
    <dbReference type="NCBI Taxonomy" id="41210"/>
    <lineage>
        <taxon>Eukaryota</taxon>
        <taxon>Metazoa</taxon>
        <taxon>Ecdysozoa</taxon>
        <taxon>Arthropoda</taxon>
        <taxon>Crustacea</taxon>
        <taxon>Multicrustacea</taxon>
        <taxon>Malacostraca</taxon>
        <taxon>Eumalacostraca</taxon>
        <taxon>Eucarida</taxon>
        <taxon>Decapoda</taxon>
        <taxon>Pleocyemata</taxon>
        <taxon>Brachyura</taxon>
        <taxon>Eubrachyura</taxon>
        <taxon>Majoidea</taxon>
        <taxon>Majidae</taxon>
        <taxon>Chionoecetes</taxon>
    </lineage>
</organism>
<keyword evidence="4 5" id="KW-0694">RNA-binding</keyword>
<feature type="binding site" evidence="5">
    <location>
        <position position="253"/>
    </location>
    <ligand>
        <name>S-adenosyl-L-methionine</name>
        <dbReference type="ChEBI" id="CHEBI:59789"/>
    </ligand>
</feature>